<feature type="transmembrane region" description="Helical" evidence="6">
    <location>
        <begin position="292"/>
        <end position="318"/>
    </location>
</feature>
<dbReference type="PANTHER" id="PTHR30482:SF17">
    <property type="entry name" value="ABC TRANSPORTER ATP-BINDING PROTEIN"/>
    <property type="match status" value="1"/>
</dbReference>
<evidence type="ECO:0000256" key="1">
    <source>
        <dbReference type="ARBA" id="ARBA00004651"/>
    </source>
</evidence>
<feature type="transmembrane region" description="Helical" evidence="6">
    <location>
        <begin position="170"/>
        <end position="188"/>
    </location>
</feature>
<feature type="transmembrane region" description="Helical" evidence="6">
    <location>
        <begin position="339"/>
        <end position="360"/>
    </location>
</feature>
<proteinExistence type="predicted"/>
<comment type="caution">
    <text evidence="7">The sequence shown here is derived from an EMBL/GenBank/DDBJ whole genome shotgun (WGS) entry which is preliminary data.</text>
</comment>
<feature type="transmembrane region" description="Helical" evidence="6">
    <location>
        <begin position="118"/>
        <end position="143"/>
    </location>
</feature>
<feature type="transmembrane region" description="Helical" evidence="6">
    <location>
        <begin position="59"/>
        <end position="79"/>
    </location>
</feature>
<dbReference type="PANTHER" id="PTHR30482">
    <property type="entry name" value="HIGH-AFFINITY BRANCHED-CHAIN AMINO ACID TRANSPORT SYSTEM PERMEASE"/>
    <property type="match status" value="1"/>
</dbReference>
<dbReference type="Pfam" id="PF02653">
    <property type="entry name" value="BPD_transp_2"/>
    <property type="match status" value="1"/>
</dbReference>
<feature type="transmembrane region" description="Helical" evidence="6">
    <location>
        <begin position="258"/>
        <end position="286"/>
    </location>
</feature>
<evidence type="ECO:0000313" key="7">
    <source>
        <dbReference type="EMBL" id="MBC3875428.1"/>
    </source>
</evidence>
<protein>
    <submittedName>
        <fullName evidence="7">Branched-chain amino acid ABC transporter permease</fullName>
    </submittedName>
</protein>
<reference evidence="7 8" key="1">
    <citation type="submission" date="2020-08" db="EMBL/GenBank/DDBJ databases">
        <title>Novel species isolated from subtropical streams in China.</title>
        <authorList>
            <person name="Lu H."/>
        </authorList>
    </citation>
    <scope>NUCLEOTIDE SEQUENCE [LARGE SCALE GENOMIC DNA]</scope>
    <source>
        <strain evidence="7 8">LX15W</strain>
    </source>
</reference>
<dbReference type="EMBL" id="JACOGA010000018">
    <property type="protein sequence ID" value="MBC3875428.1"/>
    <property type="molecule type" value="Genomic_DNA"/>
</dbReference>
<evidence type="ECO:0000313" key="8">
    <source>
        <dbReference type="Proteomes" id="UP000624279"/>
    </source>
</evidence>
<keyword evidence="2" id="KW-1003">Cell membrane</keyword>
<gene>
    <name evidence="7" type="ORF">H8K55_17700</name>
</gene>
<keyword evidence="4 6" id="KW-1133">Transmembrane helix</keyword>
<dbReference type="InterPro" id="IPR043428">
    <property type="entry name" value="LivM-like"/>
</dbReference>
<accession>A0ABR6YFW2</accession>
<feature type="transmembrane region" description="Helical" evidence="6">
    <location>
        <begin position="91"/>
        <end position="112"/>
    </location>
</feature>
<sequence>MRYQFPISATVISAITISALLLLAPLAFSSNAALNFITQICITSVFALSFNLLLGQTGLLSFGHAVYSGLGAFAAVHAMNRISEGTWSLPISLVPLVAGLAGLFFGALFGWLSSKKSGLTFSMISLGIGELVFAGAAMFPTIFGGEGGVSANRVSGTAWLGISFGPQIEVTYLIIIWTLLVAGTIYFLTLTPLGKLASAVRENAERLAFLGFDPRWMRFLMLCFSCFFAGVAGGLSALHFEIATTDNLSMLRSGSILLFTYIGGTALFLGPVLGAVLAIVMSVFLSEITPAWQLYLGTLFMLTVSFAPQGISGLLVTYSNAIRLAIHQNRLRILMGLSFAYFAAAALLCSGAVILIELLYRWRFPIESFREIVLLGAHFSAQNNSSWASAFILFGLGIFLLCSLRKSQR</sequence>
<evidence type="ECO:0000256" key="6">
    <source>
        <dbReference type="SAM" id="Phobius"/>
    </source>
</evidence>
<evidence type="ECO:0000256" key="4">
    <source>
        <dbReference type="ARBA" id="ARBA00022989"/>
    </source>
</evidence>
<name>A0ABR6YFW2_9BURK</name>
<dbReference type="InterPro" id="IPR001851">
    <property type="entry name" value="ABC_transp_permease"/>
</dbReference>
<organism evidence="7 8">
    <name type="scientific">Undibacterium flavidum</name>
    <dbReference type="NCBI Taxonomy" id="2762297"/>
    <lineage>
        <taxon>Bacteria</taxon>
        <taxon>Pseudomonadati</taxon>
        <taxon>Pseudomonadota</taxon>
        <taxon>Betaproteobacteria</taxon>
        <taxon>Burkholderiales</taxon>
        <taxon>Oxalobacteraceae</taxon>
        <taxon>Undibacterium</taxon>
    </lineage>
</organism>
<feature type="transmembrane region" description="Helical" evidence="6">
    <location>
        <begin position="386"/>
        <end position="404"/>
    </location>
</feature>
<evidence type="ECO:0000256" key="5">
    <source>
        <dbReference type="ARBA" id="ARBA00023136"/>
    </source>
</evidence>
<keyword evidence="3 6" id="KW-0812">Transmembrane</keyword>
<feature type="transmembrane region" description="Helical" evidence="6">
    <location>
        <begin position="216"/>
        <end position="238"/>
    </location>
</feature>
<evidence type="ECO:0000256" key="3">
    <source>
        <dbReference type="ARBA" id="ARBA00022692"/>
    </source>
</evidence>
<dbReference type="RefSeq" id="WP_186943391.1">
    <property type="nucleotide sequence ID" value="NZ_JACOGA010000018.1"/>
</dbReference>
<evidence type="ECO:0000256" key="2">
    <source>
        <dbReference type="ARBA" id="ARBA00022475"/>
    </source>
</evidence>
<dbReference type="CDD" id="cd06581">
    <property type="entry name" value="TM_PBP1_LivM_like"/>
    <property type="match status" value="1"/>
</dbReference>
<dbReference type="Proteomes" id="UP000624279">
    <property type="component" value="Unassembled WGS sequence"/>
</dbReference>
<keyword evidence="5 6" id="KW-0472">Membrane</keyword>
<keyword evidence="8" id="KW-1185">Reference proteome</keyword>
<feature type="transmembrane region" description="Helical" evidence="6">
    <location>
        <begin position="6"/>
        <end position="26"/>
    </location>
</feature>
<comment type="subcellular location">
    <subcellularLocation>
        <location evidence="1">Cell membrane</location>
        <topology evidence="1">Multi-pass membrane protein</topology>
    </subcellularLocation>
</comment>